<dbReference type="Proteomes" id="UP000260504">
    <property type="component" value="Unassembled WGS sequence"/>
</dbReference>
<evidence type="ECO:0000259" key="1">
    <source>
        <dbReference type="SMART" id="SM00966"/>
    </source>
</evidence>
<accession>A0A112H0C0</accession>
<gene>
    <name evidence="3" type="primary">sohA</name>
    <name evidence="2" type="ORF">CIJ84_00730</name>
    <name evidence="3" type="ORF">NCTC8554_00395</name>
</gene>
<evidence type="ECO:0000313" key="3">
    <source>
        <dbReference type="EMBL" id="SUA18716.1"/>
    </source>
</evidence>
<dbReference type="Gene3D" id="2.10.260.10">
    <property type="match status" value="1"/>
</dbReference>
<protein>
    <submittedName>
        <fullName evidence="3">HtrA suppressor protein SohA</fullName>
    </submittedName>
</protein>
<dbReference type="InterPro" id="IPR037914">
    <property type="entry name" value="SpoVT-AbrB_sf"/>
</dbReference>
<reference evidence="3 4" key="2">
    <citation type="submission" date="2018-06" db="EMBL/GenBank/DDBJ databases">
        <authorList>
            <consortium name="Pathogen Informatics"/>
            <person name="Doyle S."/>
        </authorList>
    </citation>
    <scope>NUCLEOTIDE SEQUENCE [LARGE SCALE GENOMIC DNA]</scope>
    <source>
        <strain evidence="3 4">NCTC8554</strain>
    </source>
</reference>
<evidence type="ECO:0000313" key="2">
    <source>
        <dbReference type="EMBL" id="RGB18960.1"/>
    </source>
</evidence>
<dbReference type="EMBL" id="UGRP01000001">
    <property type="protein sequence ID" value="SUA18716.1"/>
    <property type="molecule type" value="Genomic_DNA"/>
</dbReference>
<dbReference type="Pfam" id="PF15937">
    <property type="entry name" value="PrlF_antitoxin"/>
    <property type="match status" value="1"/>
</dbReference>
<dbReference type="GO" id="GO:0003700">
    <property type="term" value="F:DNA-binding transcription factor activity"/>
    <property type="evidence" value="ECO:0007669"/>
    <property type="project" value="InterPro"/>
</dbReference>
<feature type="domain" description="SpoVT-AbrB" evidence="1">
    <location>
        <begin position="9"/>
        <end position="55"/>
    </location>
</feature>
<dbReference type="SUPFAM" id="SSF89447">
    <property type="entry name" value="AbrB/MazE/MraZ-like"/>
    <property type="match status" value="1"/>
</dbReference>
<dbReference type="GO" id="GO:0097351">
    <property type="term" value="F:toxin sequestering activity"/>
    <property type="evidence" value="ECO:0007669"/>
    <property type="project" value="InterPro"/>
</dbReference>
<organism evidence="2 5">
    <name type="scientific">Neisseria meningitidis</name>
    <dbReference type="NCBI Taxonomy" id="487"/>
    <lineage>
        <taxon>Bacteria</taxon>
        <taxon>Pseudomonadati</taxon>
        <taxon>Pseudomonadota</taxon>
        <taxon>Betaproteobacteria</taxon>
        <taxon>Neisseriales</taxon>
        <taxon>Neisseriaceae</taxon>
        <taxon>Neisseria</taxon>
    </lineage>
</organism>
<dbReference type="AlphaFoldDB" id="A0A112H0C0"/>
<dbReference type="RefSeq" id="WP_002235796.1">
    <property type="nucleotide sequence ID" value="NZ_CP020401.2"/>
</dbReference>
<proteinExistence type="predicted"/>
<dbReference type="GO" id="GO:0003677">
    <property type="term" value="F:DNA binding"/>
    <property type="evidence" value="ECO:0007669"/>
    <property type="project" value="InterPro"/>
</dbReference>
<dbReference type="InterPro" id="IPR031848">
    <property type="entry name" value="PrlF_antitoxin"/>
</dbReference>
<dbReference type="Proteomes" id="UP000254176">
    <property type="component" value="Unassembled WGS sequence"/>
</dbReference>
<evidence type="ECO:0000313" key="5">
    <source>
        <dbReference type="Proteomes" id="UP000260504"/>
    </source>
</evidence>
<dbReference type="EMBL" id="NVYQ01000011">
    <property type="protein sequence ID" value="RGB18960.1"/>
    <property type="molecule type" value="Genomic_DNA"/>
</dbReference>
<sequence length="103" mass="11949">MKIIFDAVSTMTSKNQTTIPESVRKALGLEKQDKIRFSVLGDGQVLLEKNNTEEEEFEHDPVVGKFLHFLENSMTKNPNSIKPTSQSRFNRFRQLTWETDMKD</sequence>
<dbReference type="InterPro" id="IPR007159">
    <property type="entry name" value="SpoVT-AbrB_dom"/>
</dbReference>
<evidence type="ECO:0000313" key="4">
    <source>
        <dbReference type="Proteomes" id="UP000254176"/>
    </source>
</evidence>
<reference evidence="2 5" key="1">
    <citation type="submission" date="2017-08" db="EMBL/GenBank/DDBJ databases">
        <title>Meningococcal Conjunctivitis and Endemic Carriage at a Military Recruit Training Center.</title>
        <authorList>
            <person name="Bobb A.J."/>
            <person name="Galac M.R."/>
            <person name="Snesrud E."/>
            <person name="Clagett C.D."/>
        </authorList>
    </citation>
    <scope>NUCLEOTIDE SEQUENCE [LARGE SCALE GENOMIC DNA]</scope>
    <source>
        <strain evidence="2 5">MRSN431200</strain>
    </source>
</reference>
<name>A0A112H0C0_NEIME</name>
<dbReference type="GO" id="GO:0001558">
    <property type="term" value="P:regulation of cell growth"/>
    <property type="evidence" value="ECO:0007669"/>
    <property type="project" value="InterPro"/>
</dbReference>
<dbReference type="SMART" id="SM00966">
    <property type="entry name" value="SpoVT_AbrB"/>
    <property type="match status" value="1"/>
</dbReference>